<gene>
    <name evidence="1" type="ORF">SAMN00768000_2694</name>
</gene>
<sequence length="242" mass="27076">MSGEFDHVSVDEIEALIKRLPTVLRCHVAVNEWGAVEEIHVLTTLDRSPKQIVRDVESALLAQWNLRVDHKKISVAQIIDDSHMQPLPRLTVAEFRMDLDTIHQTGHSFVRLQPSNDELTSYEGHWQGRYVPSQYHYMMAWATVEALNQIPELPEPFVLSELKTFTLAGRTVVAVALSYVTSKRREEILVGAAPERGDGQGAAVRAVLDAINRRLAQIQRPRPAHLATGDILSPGETAGDEH</sequence>
<dbReference type="STRING" id="28034.BFX07_11730"/>
<reference evidence="2" key="1">
    <citation type="submission" date="2017-04" db="EMBL/GenBank/DDBJ databases">
        <authorList>
            <person name="Varghese N."/>
            <person name="Submissions S."/>
        </authorList>
    </citation>
    <scope>NUCLEOTIDE SEQUENCE [LARGE SCALE GENOMIC DNA]</scope>
    <source>
        <strain evidence="2">DSM 9293</strain>
    </source>
</reference>
<protein>
    <submittedName>
        <fullName evidence="1">Uncharacterized protein</fullName>
    </submittedName>
</protein>
<evidence type="ECO:0000313" key="2">
    <source>
        <dbReference type="Proteomes" id="UP000192660"/>
    </source>
</evidence>
<accession>A0A1W1WIS9</accession>
<dbReference type="RefSeq" id="WP_020373276.1">
    <property type="nucleotide sequence ID" value="NZ_FWWY01000001.1"/>
</dbReference>
<proteinExistence type="predicted"/>
<name>A0A1W1WIS9_SULTA</name>
<dbReference type="EMBL" id="FWWY01000001">
    <property type="protein sequence ID" value="SMC06218.1"/>
    <property type="molecule type" value="Genomic_DNA"/>
</dbReference>
<evidence type="ECO:0000313" key="1">
    <source>
        <dbReference type="EMBL" id="SMC06218.1"/>
    </source>
</evidence>
<organism evidence="1 2">
    <name type="scientific">Sulfobacillus thermosulfidooxidans (strain DSM 9293 / VKM B-1269 / AT-1)</name>
    <dbReference type="NCBI Taxonomy" id="929705"/>
    <lineage>
        <taxon>Bacteria</taxon>
        <taxon>Bacillati</taxon>
        <taxon>Bacillota</taxon>
        <taxon>Clostridia</taxon>
        <taxon>Eubacteriales</taxon>
        <taxon>Clostridiales Family XVII. Incertae Sedis</taxon>
        <taxon>Sulfobacillus</taxon>
    </lineage>
</organism>
<keyword evidence="2" id="KW-1185">Reference proteome</keyword>
<dbReference type="Proteomes" id="UP000192660">
    <property type="component" value="Unassembled WGS sequence"/>
</dbReference>
<dbReference type="AlphaFoldDB" id="A0A1W1WIS9"/>